<feature type="compositionally biased region" description="Polar residues" evidence="1">
    <location>
        <begin position="564"/>
        <end position="588"/>
    </location>
</feature>
<evidence type="ECO:0000256" key="2">
    <source>
        <dbReference type="SAM" id="Phobius"/>
    </source>
</evidence>
<feature type="compositionally biased region" description="Basic and acidic residues" evidence="1">
    <location>
        <begin position="591"/>
        <end position="606"/>
    </location>
</feature>
<feature type="compositionally biased region" description="Basic and acidic residues" evidence="1">
    <location>
        <begin position="520"/>
        <end position="535"/>
    </location>
</feature>
<feature type="domain" description="Ig-like" evidence="3">
    <location>
        <begin position="135"/>
        <end position="229"/>
    </location>
</feature>
<organism evidence="4 5">
    <name type="scientific">Dicentrarchus labrax</name>
    <name type="common">European seabass</name>
    <name type="synonym">Morone labrax</name>
    <dbReference type="NCBI Taxonomy" id="13489"/>
    <lineage>
        <taxon>Eukaryota</taxon>
        <taxon>Metazoa</taxon>
        <taxon>Chordata</taxon>
        <taxon>Craniata</taxon>
        <taxon>Vertebrata</taxon>
        <taxon>Euteleostomi</taxon>
        <taxon>Actinopterygii</taxon>
        <taxon>Neopterygii</taxon>
        <taxon>Teleostei</taxon>
        <taxon>Neoteleostei</taxon>
        <taxon>Acanthomorphata</taxon>
        <taxon>Eupercaria</taxon>
        <taxon>Moronidae</taxon>
        <taxon>Dicentrarchus</taxon>
    </lineage>
</organism>
<keyword evidence="2" id="KW-1133">Transmembrane helix</keyword>
<protein>
    <recommendedName>
        <fullName evidence="3">Ig-like domain-containing protein</fullName>
    </recommendedName>
</protein>
<dbReference type="PROSITE" id="PS50835">
    <property type="entry name" value="IG_LIKE"/>
    <property type="match status" value="2"/>
</dbReference>
<keyword evidence="5" id="KW-1185">Reference proteome</keyword>
<evidence type="ECO:0000256" key="1">
    <source>
        <dbReference type="SAM" id="MobiDB-lite"/>
    </source>
</evidence>
<evidence type="ECO:0000313" key="5">
    <source>
        <dbReference type="Proteomes" id="UP000694389"/>
    </source>
</evidence>
<dbReference type="Proteomes" id="UP000694389">
    <property type="component" value="Unassembled WGS sequence"/>
</dbReference>
<feature type="domain" description="Ig-like" evidence="3">
    <location>
        <begin position="365"/>
        <end position="456"/>
    </location>
</feature>
<sequence>MSHNQDRLYPWVDKNPITSYHTLGHTFYDKTSQIIVSDHAQEPQLSITGIPRVGEQSRVSCNVRHTCISAPPILVLDGITGADHIMDTLVSDGIWERKVERNWTVEEEAQSVKCSVSYRGGQTATSELRLNVECPYEKIKMTQQPGEATEGVAKSVICSVSYKCKKNTPTIVWNYKDMQSSFQTKKISSDTYNAVSNLTFIGTLGDDNNSLTCTAQFITGETSDSATIHIKKYEKPVEEVDPHEKDTFHVLAADVPFRLSALTRSCVVIPCSFQFQEDVPLTRGIWSKKNGGIVFHNGQSRVLDHFKGRTKILGELSEGNCTLEIDDIKPFDNGPFCFHAEKGNDKYRFNNSCVFIVMKASPEKPVMTSVPAEVDAGSTITVSCSVMHTCPSHPPVLSWSVPSLTSEVIHTSMQQGIWQTTSTISFMVAGGDGVKNLTCTAISWRGKQQANTVKLTVKGSLMYQLRSSLPVSIPVSILLIAIILAAVFGVFIYRKRKRTDDSPPPRPEKRRSLWDRLSRRYPEGRERPPRPEKRGSIWSRFSRGARDDGVKWQNERRPRRQDDSVNLSVGYSHNSTAVKCDTQFSKQRFPSPKENRRPPRSARPEDSLYGNI</sequence>
<feature type="compositionally biased region" description="Basic and acidic residues" evidence="1">
    <location>
        <begin position="544"/>
        <end position="563"/>
    </location>
</feature>
<name>A0A8C4EU50_DICLA</name>
<feature type="transmembrane region" description="Helical" evidence="2">
    <location>
        <begin position="471"/>
        <end position="493"/>
    </location>
</feature>
<dbReference type="GeneTree" id="ENSGT01150000286924"/>
<dbReference type="SMART" id="SM00409">
    <property type="entry name" value="IG"/>
    <property type="match status" value="3"/>
</dbReference>
<feature type="region of interest" description="Disordered" evidence="1">
    <location>
        <begin position="520"/>
        <end position="612"/>
    </location>
</feature>
<keyword evidence="2" id="KW-0812">Transmembrane</keyword>
<dbReference type="SUPFAM" id="SSF48726">
    <property type="entry name" value="Immunoglobulin"/>
    <property type="match status" value="3"/>
</dbReference>
<dbReference type="Ensembl" id="ENSDLAT00005024826.2">
    <property type="protein sequence ID" value="ENSDLAP00005023192.2"/>
    <property type="gene ID" value="ENSDLAG00005010658.2"/>
</dbReference>
<dbReference type="InterPro" id="IPR036179">
    <property type="entry name" value="Ig-like_dom_sf"/>
</dbReference>
<evidence type="ECO:0000313" key="4">
    <source>
        <dbReference type="Ensembl" id="ENSDLAP00005023192.2"/>
    </source>
</evidence>
<dbReference type="PANTHER" id="PTHR46484">
    <property type="entry name" value="SI:CH211-171H4.5-RELATED"/>
    <property type="match status" value="1"/>
</dbReference>
<dbReference type="InterPro" id="IPR007110">
    <property type="entry name" value="Ig-like_dom"/>
</dbReference>
<dbReference type="Gene3D" id="2.60.40.10">
    <property type="entry name" value="Immunoglobulins"/>
    <property type="match status" value="4"/>
</dbReference>
<dbReference type="AlphaFoldDB" id="A0A8C4EU50"/>
<accession>A0A8C4EU50</accession>
<evidence type="ECO:0000259" key="3">
    <source>
        <dbReference type="PROSITE" id="PS50835"/>
    </source>
</evidence>
<proteinExistence type="predicted"/>
<dbReference type="InterPro" id="IPR013783">
    <property type="entry name" value="Ig-like_fold"/>
</dbReference>
<reference evidence="4" key="2">
    <citation type="submission" date="2025-09" db="UniProtKB">
        <authorList>
            <consortium name="Ensembl"/>
        </authorList>
    </citation>
    <scope>IDENTIFICATION</scope>
</reference>
<dbReference type="InterPro" id="IPR003599">
    <property type="entry name" value="Ig_sub"/>
</dbReference>
<dbReference type="PANTHER" id="PTHR46484:SF7">
    <property type="entry name" value="MYELIN-ASSOCIATED GLYCOPROTEIN-LIKE-RELATED"/>
    <property type="match status" value="1"/>
</dbReference>
<reference evidence="4" key="1">
    <citation type="submission" date="2025-08" db="UniProtKB">
        <authorList>
            <consortium name="Ensembl"/>
        </authorList>
    </citation>
    <scope>IDENTIFICATION</scope>
</reference>
<keyword evidence="2" id="KW-0472">Membrane</keyword>